<feature type="chain" id="PRO_5046937133" evidence="6">
    <location>
        <begin position="40"/>
        <end position="468"/>
    </location>
</feature>
<keyword evidence="5" id="KW-0812">Transmembrane</keyword>
<keyword evidence="5" id="KW-0472">Membrane</keyword>
<reference evidence="8 9" key="1">
    <citation type="submission" date="2018-05" db="EMBL/GenBank/DDBJ databases">
        <title>Draft genome sequence of Streptococcus panodentis CCUG 70867T.</title>
        <authorList>
            <person name="Salva-Serra F."/>
            <person name="Mendez V."/>
            <person name="Jaen-Luchoro D."/>
            <person name="Gonzales-Siles L."/>
            <person name="Karlsson R."/>
            <person name="Engstrom-Jakobsson H."/>
            <person name="Busquets A."/>
            <person name="Gomila M."/>
            <person name="Pineiro-Iglesias B."/>
            <person name="Bennasar-Figueras A."/>
            <person name="Seeger M."/>
            <person name="Moore E."/>
        </authorList>
    </citation>
    <scope>NUCLEOTIDE SEQUENCE [LARGE SCALE GENOMIC DNA]</scope>
    <source>
        <strain evidence="8 9">CCUG 70867</strain>
    </source>
</reference>
<dbReference type="NCBIfam" id="TIGR01167">
    <property type="entry name" value="LPXTG_anchor"/>
    <property type="match status" value="1"/>
</dbReference>
<dbReference type="EMBL" id="QFAY01000028">
    <property type="protein sequence ID" value="MBP2621934.1"/>
    <property type="molecule type" value="Genomic_DNA"/>
</dbReference>
<evidence type="ECO:0000256" key="5">
    <source>
        <dbReference type="SAM" id="Phobius"/>
    </source>
</evidence>
<evidence type="ECO:0000256" key="1">
    <source>
        <dbReference type="ARBA" id="ARBA00022512"/>
    </source>
</evidence>
<keyword evidence="4" id="KW-0572">Peptidoglycan-anchor</keyword>
<accession>A0ABS5B1T5</accession>
<dbReference type="RefSeq" id="WP_209551940.1">
    <property type="nucleotide sequence ID" value="NZ_QFAY01000028.1"/>
</dbReference>
<organism evidence="8 9">
    <name type="scientific">Streptococcus panodentis</name>
    <dbReference type="NCBI Taxonomy" id="1581472"/>
    <lineage>
        <taxon>Bacteria</taxon>
        <taxon>Bacillati</taxon>
        <taxon>Bacillota</taxon>
        <taxon>Bacilli</taxon>
        <taxon>Lactobacillales</taxon>
        <taxon>Streptococcaceae</taxon>
        <taxon>Streptococcus</taxon>
    </lineage>
</organism>
<proteinExistence type="predicted"/>
<dbReference type="Proteomes" id="UP001519349">
    <property type="component" value="Unassembled WGS sequence"/>
</dbReference>
<keyword evidence="2" id="KW-0964">Secreted</keyword>
<dbReference type="PROSITE" id="PS50847">
    <property type="entry name" value="GRAM_POS_ANCHORING"/>
    <property type="match status" value="1"/>
</dbReference>
<keyword evidence="9" id="KW-1185">Reference proteome</keyword>
<feature type="signal peptide" evidence="6">
    <location>
        <begin position="1"/>
        <end position="39"/>
    </location>
</feature>
<keyword evidence="5" id="KW-1133">Transmembrane helix</keyword>
<dbReference type="InterPro" id="IPR019931">
    <property type="entry name" value="LPXTG_anchor"/>
</dbReference>
<evidence type="ECO:0000256" key="6">
    <source>
        <dbReference type="SAM" id="SignalP"/>
    </source>
</evidence>
<evidence type="ECO:0000256" key="4">
    <source>
        <dbReference type="ARBA" id="ARBA00023088"/>
    </source>
</evidence>
<evidence type="ECO:0000256" key="2">
    <source>
        <dbReference type="ARBA" id="ARBA00022525"/>
    </source>
</evidence>
<sequence>MNHKLPLSKSAAAGKYCSGLLLCASLLSLLALTTITAVGADETAPAAEVAAVDLAAAESPAAPAAATPVDAASDAAPAAVNSQVQASQVMSDEQKQRAIAQMGANQGDVWVWSEDNVVIEDGERQKRGPNGGPGQFNGGAVVLGGRPTYDPAADWYYLAYKDTSDKSKTDEEADKEARAVFDKERGKWMDEFDPWGVALEMSDNTAANAWVDVRNMQAFVLRNDSTVWENIVNHPQAVQWVNQFKGNMGSDAGEAQKEVLPSGGTAIQVLPKQDRVAHWGSDQALNIPNPQTIRAVLVSVEARISDKSDPDAKLGIQVGGDWKFTDPGAVKPFWYPGAGLAGIQRLSRDWARYYFVSITGVQDAIEERAISQEVFMNSTVPLADMEQAPQSQAQQPASAANGVQAEKLTYKTGAETVTPASVSRRAVAPSVSSKQLPKTGSQSSLWSHLAGFFLLGLSAAFLGWKKKS</sequence>
<evidence type="ECO:0000313" key="9">
    <source>
        <dbReference type="Proteomes" id="UP001519349"/>
    </source>
</evidence>
<feature type="transmembrane region" description="Helical" evidence="5">
    <location>
        <begin position="445"/>
        <end position="464"/>
    </location>
</feature>
<feature type="domain" description="Gram-positive cocci surface proteins LPxTG" evidence="7">
    <location>
        <begin position="436"/>
        <end position="468"/>
    </location>
</feature>
<evidence type="ECO:0000313" key="8">
    <source>
        <dbReference type="EMBL" id="MBP2621934.1"/>
    </source>
</evidence>
<keyword evidence="1" id="KW-0134">Cell wall</keyword>
<protein>
    <submittedName>
        <fullName evidence="8">Peptidase</fullName>
    </submittedName>
</protein>
<evidence type="ECO:0000256" key="3">
    <source>
        <dbReference type="ARBA" id="ARBA00022729"/>
    </source>
</evidence>
<keyword evidence="3 6" id="KW-0732">Signal</keyword>
<comment type="caution">
    <text evidence="8">The sequence shown here is derived from an EMBL/GenBank/DDBJ whole genome shotgun (WGS) entry which is preliminary data.</text>
</comment>
<name>A0ABS5B1T5_9STRE</name>
<evidence type="ECO:0000259" key="7">
    <source>
        <dbReference type="PROSITE" id="PS50847"/>
    </source>
</evidence>
<gene>
    <name evidence="8" type="ORF">DHL47_11530</name>
</gene>